<organism evidence="3 4">
    <name type="scientific">Curvularia clavata</name>
    <dbReference type="NCBI Taxonomy" id="95742"/>
    <lineage>
        <taxon>Eukaryota</taxon>
        <taxon>Fungi</taxon>
        <taxon>Dikarya</taxon>
        <taxon>Ascomycota</taxon>
        <taxon>Pezizomycotina</taxon>
        <taxon>Dothideomycetes</taxon>
        <taxon>Pleosporomycetidae</taxon>
        <taxon>Pleosporales</taxon>
        <taxon>Pleosporineae</taxon>
        <taxon>Pleosporaceae</taxon>
        <taxon>Curvularia</taxon>
    </lineage>
</organism>
<name>A0A9Q8ZJ51_CURCL</name>
<dbReference type="AlphaFoldDB" id="A0A9Q8ZJ51"/>
<gene>
    <name evidence="3" type="ORF">yc1106_09944</name>
</gene>
<keyword evidence="2" id="KW-1133">Transmembrane helix</keyword>
<feature type="region of interest" description="Disordered" evidence="1">
    <location>
        <begin position="1"/>
        <end position="25"/>
    </location>
</feature>
<accession>A0A9Q8ZJ51</accession>
<dbReference type="EMBL" id="CP089281">
    <property type="protein sequence ID" value="USP82670.1"/>
    <property type="molecule type" value="Genomic_DNA"/>
</dbReference>
<feature type="region of interest" description="Disordered" evidence="1">
    <location>
        <begin position="73"/>
        <end position="123"/>
    </location>
</feature>
<evidence type="ECO:0000313" key="3">
    <source>
        <dbReference type="EMBL" id="USP82670.1"/>
    </source>
</evidence>
<feature type="transmembrane region" description="Helical" evidence="2">
    <location>
        <begin position="31"/>
        <end position="53"/>
    </location>
</feature>
<keyword evidence="2" id="KW-0812">Transmembrane</keyword>
<evidence type="ECO:0000256" key="1">
    <source>
        <dbReference type="SAM" id="MobiDB-lite"/>
    </source>
</evidence>
<keyword evidence="2" id="KW-0472">Membrane</keyword>
<feature type="compositionally biased region" description="Acidic residues" evidence="1">
    <location>
        <begin position="82"/>
        <end position="98"/>
    </location>
</feature>
<dbReference type="VEuPathDB" id="FungiDB:yc1106_09944"/>
<evidence type="ECO:0000313" key="4">
    <source>
        <dbReference type="Proteomes" id="UP001056012"/>
    </source>
</evidence>
<protein>
    <submittedName>
        <fullName evidence="3">Uncharacterized protein</fullName>
    </submittedName>
</protein>
<proteinExistence type="predicted"/>
<dbReference type="Proteomes" id="UP001056012">
    <property type="component" value="Chromosome 8"/>
</dbReference>
<keyword evidence="4" id="KW-1185">Reference proteome</keyword>
<evidence type="ECO:0000256" key="2">
    <source>
        <dbReference type="SAM" id="Phobius"/>
    </source>
</evidence>
<reference evidence="3" key="1">
    <citation type="submission" date="2021-12" db="EMBL/GenBank/DDBJ databases">
        <title>Curvularia clavata genome.</title>
        <authorList>
            <person name="Cao Y."/>
        </authorList>
    </citation>
    <scope>NUCLEOTIDE SEQUENCE</scope>
    <source>
        <strain evidence="3">Yc1106</strain>
    </source>
</reference>
<sequence length="123" mass="13914">MPSLHEFSKDASSMPNRFPPPPPPPSNEPTVIALFLFLACLVVLMLLLVSSACQTWMMWKMAKAVVEREARFLKEKRKGREDEEEKGEEGYAEGDASVEEGGRGGKRRRGTWMGGWFGARRRE</sequence>